<protein>
    <submittedName>
        <fullName evidence="1">Uncharacterized protein</fullName>
    </submittedName>
</protein>
<evidence type="ECO:0000313" key="2">
    <source>
        <dbReference type="Proteomes" id="UP001065322"/>
    </source>
</evidence>
<accession>A0ABY6A6D4</accession>
<dbReference type="Proteomes" id="UP001065322">
    <property type="component" value="Chromosome"/>
</dbReference>
<dbReference type="RefSeq" id="WP_260998532.1">
    <property type="nucleotide sequence ID" value="NZ_CP054475.1"/>
</dbReference>
<dbReference type="EMBL" id="CP054475">
    <property type="protein sequence ID" value="UXD86582.1"/>
    <property type="molecule type" value="Genomic_DNA"/>
</dbReference>
<keyword evidence="2" id="KW-1185">Reference proteome</keyword>
<organism evidence="1 2">
    <name type="scientific">Thalassolituus hydrocarboniclasticus</name>
    <dbReference type="NCBI Taxonomy" id="2742796"/>
    <lineage>
        <taxon>Bacteria</taxon>
        <taxon>Pseudomonadati</taxon>
        <taxon>Pseudomonadota</taxon>
        <taxon>Gammaproteobacteria</taxon>
        <taxon>Oceanospirillales</taxon>
        <taxon>Oceanospirillaceae</taxon>
        <taxon>Thalassolituus</taxon>
    </lineage>
</organism>
<reference evidence="2" key="1">
    <citation type="submission" date="2020-06" db="EMBL/GenBank/DDBJ databases">
        <title>Thalassolituus marinus alknpb1M-1, a hydrocarbon-degrading bacterium isolated from the deep-sea overlying water using an in-situ strategy from the South China Sea basin.</title>
        <authorList>
            <person name="Dong C."/>
            <person name="Chen Y."/>
            <person name="Shao Z."/>
        </authorList>
    </citation>
    <scope>NUCLEOTIDE SEQUENCE [LARGE SCALE GENOMIC DNA]</scope>
    <source>
        <strain evidence="2">alknpb1M-1</strain>
    </source>
</reference>
<evidence type="ECO:0000313" key="1">
    <source>
        <dbReference type="EMBL" id="UXD86582.1"/>
    </source>
</evidence>
<gene>
    <name evidence="1" type="ORF">HUF19_03585</name>
</gene>
<name>A0ABY6A6D4_9GAMM</name>
<sequence length="152" mass="16755">MNDSVELRLLSDLPPPADDSISGPGGAYAFFYATATAADPHILVYERARDFLSAPRAFVVLALSAAETDAVELNSVLEYDGIDYDTEGNMLQHGCFRLINSGAGFGQDQCHFLLSVPGRRCEILCREYQLKTTIYHCQNASQALRLFLMQAE</sequence>
<proteinExistence type="predicted"/>